<gene>
    <name evidence="2" type="ORF">AFUS01_LOCUS34498</name>
</gene>
<evidence type="ECO:0000313" key="2">
    <source>
        <dbReference type="EMBL" id="CAG7824338.1"/>
    </source>
</evidence>
<keyword evidence="1" id="KW-1133">Transmembrane helix</keyword>
<comment type="caution">
    <text evidence="2">The sequence shown here is derived from an EMBL/GenBank/DDBJ whole genome shotgun (WGS) entry which is preliminary data.</text>
</comment>
<accession>A0A8J2PKF3</accession>
<sequence length="455" mass="51562">MYSVQNLGEKVPRTGQRENMDLKGIDTITRGYSTDFLSSGRKAIETPWLHYFGIYFKFGFFSFCTPFYFDQNKNNRRYQLSSFPVQKVICVFVQALSLLVLVTNFRIIRSQDLQKNPMLYIELASLALNSFYMVGVIYAFWFKMDLFAQLFAELQSTVMYRFASGEMWKMKLLSTVICTVSILQALISFLYGVEEKEWELDRFLNIMENRGKHMFFIGKGTQLGSTESTIIIGLYGMAKFYGQLMKNTADIVGLLSVLFFRHLLNDLLQAMKDEAFTPQMLQTSYDALKAILNKLNNAVGFFIFFFFLGPVPYYAINIVTMLDASDALLLISNCVYLLNYFTTIILAARVNNSAQDIKDWLTATDRFTQISPPKLDLILHDISEYEIALSGYGFFSASSGLVGTIVSLILTYAILVVQFKAEVTEPGGMEEAAGNISSLLESNVSTILLNNTIST</sequence>
<keyword evidence="1" id="KW-0812">Transmembrane</keyword>
<feature type="transmembrane region" description="Helical" evidence="1">
    <location>
        <begin position="89"/>
        <end position="107"/>
    </location>
</feature>
<evidence type="ECO:0000313" key="3">
    <source>
        <dbReference type="Proteomes" id="UP000708208"/>
    </source>
</evidence>
<evidence type="ECO:0000256" key="1">
    <source>
        <dbReference type="SAM" id="Phobius"/>
    </source>
</evidence>
<dbReference type="OrthoDB" id="8298093at2759"/>
<feature type="transmembrane region" description="Helical" evidence="1">
    <location>
        <begin position="328"/>
        <end position="348"/>
    </location>
</feature>
<protein>
    <recommendedName>
        <fullName evidence="4">Gustatory receptor</fullName>
    </recommendedName>
</protein>
<feature type="transmembrane region" description="Helical" evidence="1">
    <location>
        <begin position="392"/>
        <end position="415"/>
    </location>
</feature>
<reference evidence="2" key="1">
    <citation type="submission" date="2021-06" db="EMBL/GenBank/DDBJ databases">
        <authorList>
            <person name="Hodson N. C."/>
            <person name="Mongue J. A."/>
            <person name="Jaron S. K."/>
        </authorList>
    </citation>
    <scope>NUCLEOTIDE SEQUENCE</scope>
</reference>
<feature type="transmembrane region" description="Helical" evidence="1">
    <location>
        <begin position="48"/>
        <end position="69"/>
    </location>
</feature>
<dbReference type="EMBL" id="CAJVCH010532385">
    <property type="protein sequence ID" value="CAG7824338.1"/>
    <property type="molecule type" value="Genomic_DNA"/>
</dbReference>
<organism evidence="2 3">
    <name type="scientific">Allacma fusca</name>
    <dbReference type="NCBI Taxonomy" id="39272"/>
    <lineage>
        <taxon>Eukaryota</taxon>
        <taxon>Metazoa</taxon>
        <taxon>Ecdysozoa</taxon>
        <taxon>Arthropoda</taxon>
        <taxon>Hexapoda</taxon>
        <taxon>Collembola</taxon>
        <taxon>Symphypleona</taxon>
        <taxon>Sminthuridae</taxon>
        <taxon>Allacma</taxon>
    </lineage>
</organism>
<dbReference type="Proteomes" id="UP000708208">
    <property type="component" value="Unassembled WGS sequence"/>
</dbReference>
<feature type="transmembrane region" description="Helical" evidence="1">
    <location>
        <begin position="119"/>
        <end position="140"/>
    </location>
</feature>
<evidence type="ECO:0008006" key="4">
    <source>
        <dbReference type="Google" id="ProtNLM"/>
    </source>
</evidence>
<proteinExistence type="predicted"/>
<keyword evidence="1" id="KW-0472">Membrane</keyword>
<feature type="transmembrane region" description="Helical" evidence="1">
    <location>
        <begin position="172"/>
        <end position="193"/>
    </location>
</feature>
<feature type="transmembrane region" description="Helical" evidence="1">
    <location>
        <begin position="213"/>
        <end position="235"/>
    </location>
</feature>
<feature type="transmembrane region" description="Helical" evidence="1">
    <location>
        <begin position="298"/>
        <end position="316"/>
    </location>
</feature>
<keyword evidence="3" id="KW-1185">Reference proteome</keyword>
<name>A0A8J2PKF3_9HEXA</name>
<dbReference type="AlphaFoldDB" id="A0A8J2PKF3"/>